<dbReference type="InterPro" id="IPR010225">
    <property type="entry name" value="HrpB"/>
</dbReference>
<name>A0A1T1HAM4_OCELI</name>
<dbReference type="InterPro" id="IPR011545">
    <property type="entry name" value="DEAD/DEAH_box_helicase_dom"/>
</dbReference>
<dbReference type="Gene3D" id="1.10.10.2130">
    <property type="entry name" value="DEAH helicase family, winged-helix domain"/>
    <property type="match status" value="1"/>
</dbReference>
<feature type="region of interest" description="Disordered" evidence="5">
    <location>
        <begin position="885"/>
        <end position="908"/>
    </location>
</feature>
<evidence type="ECO:0000256" key="2">
    <source>
        <dbReference type="ARBA" id="ARBA00022801"/>
    </source>
</evidence>
<dbReference type="Pfam" id="PF00271">
    <property type="entry name" value="Helicase_C"/>
    <property type="match status" value="1"/>
</dbReference>
<dbReference type="STRING" id="966.BTA35_0211300"/>
<dbReference type="Pfam" id="PF08482">
    <property type="entry name" value="HrpB_C"/>
    <property type="match status" value="1"/>
</dbReference>
<dbReference type="InterPro" id="IPR042035">
    <property type="entry name" value="DEAH_win-hel_dom"/>
</dbReference>
<evidence type="ECO:0000256" key="3">
    <source>
        <dbReference type="ARBA" id="ARBA00022806"/>
    </source>
</evidence>
<dbReference type="GO" id="GO:0003676">
    <property type="term" value="F:nucleic acid binding"/>
    <property type="evidence" value="ECO:0007669"/>
    <property type="project" value="InterPro"/>
</dbReference>
<keyword evidence="1" id="KW-0547">Nucleotide-binding</keyword>
<dbReference type="SMART" id="SM00487">
    <property type="entry name" value="DEXDc"/>
    <property type="match status" value="1"/>
</dbReference>
<reference evidence="8" key="1">
    <citation type="submission" date="2017-02" db="EMBL/GenBank/DDBJ databases">
        <title>Draft Genome Sequence of the Salt Water Bacterium Oceanospirillum linum ATCC 11336.</title>
        <authorList>
            <person name="Trachtenberg A.M."/>
            <person name="Carney J.G."/>
            <person name="Linnane J.D."/>
            <person name="Rheaume B.A."/>
            <person name="Pitts N.L."/>
            <person name="Mykles D.L."/>
            <person name="Maclea K.S."/>
        </authorList>
    </citation>
    <scope>NUCLEOTIDE SEQUENCE [LARGE SCALE GENOMIC DNA]</scope>
    <source>
        <strain evidence="8">ATCC 11336</strain>
    </source>
</reference>
<gene>
    <name evidence="8" type="ORF">BTA35_0211300</name>
</gene>
<proteinExistence type="predicted"/>
<protein>
    <submittedName>
        <fullName evidence="8">ATP-dependent helicase HrpB</fullName>
    </submittedName>
</protein>
<dbReference type="SMART" id="SM00490">
    <property type="entry name" value="HELICc"/>
    <property type="match status" value="1"/>
</dbReference>
<evidence type="ECO:0000259" key="7">
    <source>
        <dbReference type="PROSITE" id="PS51194"/>
    </source>
</evidence>
<dbReference type="InterPro" id="IPR027417">
    <property type="entry name" value="P-loop_NTPase"/>
</dbReference>
<keyword evidence="9" id="KW-1185">Reference proteome</keyword>
<keyword evidence="4" id="KW-0067">ATP-binding</keyword>
<dbReference type="PROSITE" id="PS51194">
    <property type="entry name" value="HELICASE_CTER"/>
    <property type="match status" value="1"/>
</dbReference>
<dbReference type="InterPro" id="IPR014001">
    <property type="entry name" value="Helicase_ATP-bd"/>
</dbReference>
<evidence type="ECO:0000313" key="9">
    <source>
        <dbReference type="Proteomes" id="UP000190064"/>
    </source>
</evidence>
<dbReference type="PANTHER" id="PTHR43519">
    <property type="entry name" value="ATP-DEPENDENT RNA HELICASE HRPB"/>
    <property type="match status" value="1"/>
</dbReference>
<feature type="domain" description="Helicase ATP-binding" evidence="6">
    <location>
        <begin position="28"/>
        <end position="194"/>
    </location>
</feature>
<dbReference type="CDD" id="cd18791">
    <property type="entry name" value="SF2_C_RHA"/>
    <property type="match status" value="1"/>
</dbReference>
<evidence type="ECO:0000259" key="6">
    <source>
        <dbReference type="PROSITE" id="PS51192"/>
    </source>
</evidence>
<evidence type="ECO:0000313" key="8">
    <source>
        <dbReference type="EMBL" id="OOV86875.1"/>
    </source>
</evidence>
<organism evidence="8 9">
    <name type="scientific">Oceanospirillum linum</name>
    <dbReference type="NCBI Taxonomy" id="966"/>
    <lineage>
        <taxon>Bacteria</taxon>
        <taxon>Pseudomonadati</taxon>
        <taxon>Pseudomonadota</taxon>
        <taxon>Gammaproteobacteria</taxon>
        <taxon>Oceanospirillales</taxon>
        <taxon>Oceanospirillaceae</taxon>
        <taxon>Oceanospirillum</taxon>
    </lineage>
</organism>
<dbReference type="InterPro" id="IPR013689">
    <property type="entry name" value="RNA_helicase_ATP-dep_HrpB_C"/>
</dbReference>
<dbReference type="EMBL" id="MTSD02000004">
    <property type="protein sequence ID" value="OOV86875.1"/>
    <property type="molecule type" value="Genomic_DNA"/>
</dbReference>
<evidence type="ECO:0000256" key="5">
    <source>
        <dbReference type="SAM" id="MobiDB-lite"/>
    </source>
</evidence>
<dbReference type="Proteomes" id="UP000190064">
    <property type="component" value="Unassembled WGS sequence"/>
</dbReference>
<dbReference type="CDD" id="cd17990">
    <property type="entry name" value="DEXHc_HrpB"/>
    <property type="match status" value="1"/>
</dbReference>
<dbReference type="GO" id="GO:0004386">
    <property type="term" value="F:helicase activity"/>
    <property type="evidence" value="ECO:0007669"/>
    <property type="project" value="UniProtKB-KW"/>
</dbReference>
<accession>A0A1T1HAM4</accession>
<evidence type="ECO:0000256" key="4">
    <source>
        <dbReference type="ARBA" id="ARBA00022840"/>
    </source>
</evidence>
<comment type="caution">
    <text evidence="8">The sequence shown here is derived from an EMBL/GenBank/DDBJ whole genome shotgun (WGS) entry which is preliminary data.</text>
</comment>
<dbReference type="Pfam" id="PF00270">
    <property type="entry name" value="DEAD"/>
    <property type="match status" value="1"/>
</dbReference>
<feature type="domain" description="Helicase C-terminal" evidence="7">
    <location>
        <begin position="217"/>
        <end position="390"/>
    </location>
</feature>
<dbReference type="GO" id="GO:0005524">
    <property type="term" value="F:ATP binding"/>
    <property type="evidence" value="ECO:0007669"/>
    <property type="project" value="UniProtKB-KW"/>
</dbReference>
<dbReference type="InterPro" id="IPR049614">
    <property type="entry name" value="HrpB_DEXH"/>
</dbReference>
<evidence type="ECO:0000256" key="1">
    <source>
        <dbReference type="ARBA" id="ARBA00022741"/>
    </source>
</evidence>
<sequence length="908" mass="100044">MRSPASSVNHPSSTETDLPILAQVPELVAQLHSQELALLSAEPGAGKTTRLPIALMQHPDFQNGKIVMTAPRRVAAQAAASYMAGLIGESVGDRIGYRVKGDHKVSRNTRLELVTSGVLLRMLQHDPTLEGVSLVILDEFHERTVDSDLILALCRQMNLLYRDDNPAGLLVMSATLAQEALEAALQVPILFCEGRTFPLEYRYNRTSVPVSERVQSAIDTCLEIIGSGDREHAGDILCFLPGVGEINRVTEALSAPCQQAGIDLRQLHGQQKLAEQQAAIAPAQKGMRRCILATAIAETSLTIDGITLVIDSGLAREARFDKEAGVVRLHTRSVTRAEAKQRAGRAGRTQEGTAFRCWSEDQQGALSAQPEPEINRQDLSELALQLIQWGSDDPQEFDWVTPPPKARWQSALTRLQQLKLVEAAQGGGSLQLTEFGQASRELVLSAHLGRGWLSLLKAANQSANNLNADQLAASAFIFSLLQEGAHLPENELLAACEQLIQSRDPANKALCKRIEQGAARLLKESQQLVTQHPRSDTSTNTVYKNSEDLLPLLSTARKPAASLIAQLQNADFTDLMIEGLCHAYPDRVGKKQVGLKQNATNSPAQGKGDAGIYKLSNGRQALLNSHQQPEFVIALHARSFSQDSRETLTLWLILDKKTVTTHLSDQIVQQPFCHWQGDRLINSVQTRLGQLVLDEKLGDKPDQAALNQAGILRLQQQGIDALPWQEADIRLRQRIEFLRLNGTDQKDEPWPDLSDQGLLDSAEDWLVPFLSGVNHQRQWQQLSVSDMLKSLLSWPQQQALDTLVPPALQVASGRWVTIDYNQNPPTVSTKLQEMFGTENVPAIAGVPVSIHLLSPAGRPLAVTSNLATFWREVYPEVRKEMRGRYPKHPWPEDPLTAEATHKTKRALT</sequence>
<dbReference type="Gene3D" id="3.40.50.300">
    <property type="entry name" value="P-loop containing nucleotide triphosphate hydrolases"/>
    <property type="match status" value="2"/>
</dbReference>
<dbReference type="PANTHER" id="PTHR43519:SF1">
    <property type="entry name" value="ATP-DEPENDENT RNA HELICASE HRPB"/>
    <property type="match status" value="1"/>
</dbReference>
<keyword evidence="3 8" id="KW-0347">Helicase</keyword>
<dbReference type="AlphaFoldDB" id="A0A1T1HAM4"/>
<dbReference type="InterPro" id="IPR001650">
    <property type="entry name" value="Helicase_C-like"/>
</dbReference>
<dbReference type="RefSeq" id="WP_078319927.1">
    <property type="nucleotide sequence ID" value="NZ_FXTS01000005.1"/>
</dbReference>
<keyword evidence="2" id="KW-0378">Hydrolase</keyword>
<dbReference type="GO" id="GO:0016787">
    <property type="term" value="F:hydrolase activity"/>
    <property type="evidence" value="ECO:0007669"/>
    <property type="project" value="UniProtKB-KW"/>
</dbReference>
<dbReference type="PROSITE" id="PS51192">
    <property type="entry name" value="HELICASE_ATP_BIND_1"/>
    <property type="match status" value="1"/>
</dbReference>
<dbReference type="SUPFAM" id="SSF52540">
    <property type="entry name" value="P-loop containing nucleoside triphosphate hydrolases"/>
    <property type="match status" value="1"/>
</dbReference>
<dbReference type="NCBIfam" id="TIGR01970">
    <property type="entry name" value="DEAH_box_HrpB"/>
    <property type="match status" value="1"/>
</dbReference>